<evidence type="ECO:0000313" key="3">
    <source>
        <dbReference type="Proteomes" id="UP000321523"/>
    </source>
</evidence>
<dbReference type="Proteomes" id="UP000321523">
    <property type="component" value="Unassembled WGS sequence"/>
</dbReference>
<gene>
    <name evidence="2" type="ORF">SAE02_69100</name>
</gene>
<accession>A0A512E220</accession>
<keyword evidence="3" id="KW-1185">Reference proteome</keyword>
<reference evidence="2 3" key="1">
    <citation type="submission" date="2019-07" db="EMBL/GenBank/DDBJ databases">
        <title>Whole genome shotgun sequence of Skermanella aerolata NBRC 106429.</title>
        <authorList>
            <person name="Hosoyama A."/>
            <person name="Uohara A."/>
            <person name="Ohji S."/>
            <person name="Ichikawa N."/>
        </authorList>
    </citation>
    <scope>NUCLEOTIDE SEQUENCE [LARGE SCALE GENOMIC DNA]</scope>
    <source>
        <strain evidence="2 3">NBRC 106429</strain>
    </source>
</reference>
<evidence type="ECO:0000313" key="2">
    <source>
        <dbReference type="EMBL" id="GEO42762.1"/>
    </source>
</evidence>
<feature type="compositionally biased region" description="Acidic residues" evidence="1">
    <location>
        <begin position="78"/>
        <end position="98"/>
    </location>
</feature>
<dbReference type="OrthoDB" id="8512974at2"/>
<sequence length="98" mass="11394">MKDDPETMHNKVLHRRILETWERSSPKMYARLKKAGTLEMTAFVSQQRMWAEQALLMKSGMPVTDATEEAEKGWLMLEPEDDPEEAADEEAENELLDR</sequence>
<organism evidence="2 3">
    <name type="scientific">Skermanella aerolata</name>
    <dbReference type="NCBI Taxonomy" id="393310"/>
    <lineage>
        <taxon>Bacteria</taxon>
        <taxon>Pseudomonadati</taxon>
        <taxon>Pseudomonadota</taxon>
        <taxon>Alphaproteobacteria</taxon>
        <taxon>Rhodospirillales</taxon>
        <taxon>Azospirillaceae</taxon>
        <taxon>Skermanella</taxon>
    </lineage>
</organism>
<feature type="region of interest" description="Disordered" evidence="1">
    <location>
        <begin position="77"/>
        <end position="98"/>
    </location>
</feature>
<proteinExistence type="predicted"/>
<evidence type="ECO:0000256" key="1">
    <source>
        <dbReference type="SAM" id="MobiDB-lite"/>
    </source>
</evidence>
<dbReference type="AlphaFoldDB" id="A0A512E220"/>
<dbReference type="EMBL" id="BJYZ01000049">
    <property type="protein sequence ID" value="GEO42762.1"/>
    <property type="molecule type" value="Genomic_DNA"/>
</dbReference>
<comment type="caution">
    <text evidence="2">The sequence shown here is derived from an EMBL/GenBank/DDBJ whole genome shotgun (WGS) entry which is preliminary data.</text>
</comment>
<name>A0A512E220_9PROT</name>
<protein>
    <submittedName>
        <fullName evidence="2">Uncharacterized protein</fullName>
    </submittedName>
</protein>
<dbReference type="RefSeq" id="WP_044435531.1">
    <property type="nucleotide sequence ID" value="NZ_BJYZ01000049.1"/>
</dbReference>